<keyword evidence="2" id="KW-1185">Reference proteome</keyword>
<evidence type="ECO:0008006" key="3">
    <source>
        <dbReference type="Google" id="ProtNLM"/>
    </source>
</evidence>
<evidence type="ECO:0000313" key="2">
    <source>
        <dbReference type="Proteomes" id="UP000199321"/>
    </source>
</evidence>
<dbReference type="Proteomes" id="UP000199321">
    <property type="component" value="Unassembled WGS sequence"/>
</dbReference>
<organism evidence="1 2">
    <name type="scientific">Ulvibacter litoralis</name>
    <dbReference type="NCBI Taxonomy" id="227084"/>
    <lineage>
        <taxon>Bacteria</taxon>
        <taxon>Pseudomonadati</taxon>
        <taxon>Bacteroidota</taxon>
        <taxon>Flavobacteriia</taxon>
        <taxon>Flavobacteriales</taxon>
        <taxon>Flavobacteriaceae</taxon>
        <taxon>Ulvibacter</taxon>
    </lineage>
</organism>
<dbReference type="OrthoDB" id="1492971at2"/>
<reference evidence="1 2" key="1">
    <citation type="submission" date="2016-10" db="EMBL/GenBank/DDBJ databases">
        <authorList>
            <person name="de Groot N.N."/>
        </authorList>
    </citation>
    <scope>NUCLEOTIDE SEQUENCE [LARGE SCALE GENOMIC DNA]</scope>
    <source>
        <strain evidence="1 2">DSM 16195</strain>
    </source>
</reference>
<sequence>MKSTEIRLFREKLALDEDNRQIRLSLHEHYEWLEAYWHDRYNAKNQIAKFSNEFGVFYWNIEGIKEIARKIAFYPPVGNSNNDFEPTITVLRATYFLRFLSELFEEQFPGTDEEIEIADNWNKSSFEALLTIGKQIRDNLFHGRKIELNEPQYTRNKELIKMASDIMSLVLDNLEQAEQV</sequence>
<name>A0A1G7JG12_9FLAO</name>
<protein>
    <recommendedName>
        <fullName evidence="3">RiboL-PSP-HEPN domain-containing protein</fullName>
    </recommendedName>
</protein>
<dbReference type="RefSeq" id="WP_093145448.1">
    <property type="nucleotide sequence ID" value="NZ_BMWO01000017.1"/>
</dbReference>
<proteinExistence type="predicted"/>
<dbReference type="AlphaFoldDB" id="A0A1G7JG12"/>
<accession>A0A1G7JG12</accession>
<gene>
    <name evidence="1" type="ORF">SAMN05421855_1132</name>
</gene>
<evidence type="ECO:0000313" key="1">
    <source>
        <dbReference type="EMBL" id="SDF23870.1"/>
    </source>
</evidence>
<dbReference type="EMBL" id="FNBA01000013">
    <property type="protein sequence ID" value="SDF23870.1"/>
    <property type="molecule type" value="Genomic_DNA"/>
</dbReference>